<organism evidence="1 2">
    <name type="scientific">Aphis craccivora</name>
    <name type="common">Cowpea aphid</name>
    <dbReference type="NCBI Taxonomy" id="307492"/>
    <lineage>
        <taxon>Eukaryota</taxon>
        <taxon>Metazoa</taxon>
        <taxon>Ecdysozoa</taxon>
        <taxon>Arthropoda</taxon>
        <taxon>Hexapoda</taxon>
        <taxon>Insecta</taxon>
        <taxon>Pterygota</taxon>
        <taxon>Neoptera</taxon>
        <taxon>Paraneoptera</taxon>
        <taxon>Hemiptera</taxon>
        <taxon>Sternorrhyncha</taxon>
        <taxon>Aphidomorpha</taxon>
        <taxon>Aphidoidea</taxon>
        <taxon>Aphididae</taxon>
        <taxon>Aphidini</taxon>
        <taxon>Aphis</taxon>
        <taxon>Aphis</taxon>
    </lineage>
</organism>
<dbReference type="EMBL" id="VUJU01006716">
    <property type="protein sequence ID" value="KAF0747789.1"/>
    <property type="molecule type" value="Genomic_DNA"/>
</dbReference>
<accession>A0A6G0Y2C0</accession>
<gene>
    <name evidence="1" type="ORF">FWK35_00015857</name>
</gene>
<feature type="non-terminal residue" evidence="1">
    <location>
        <position position="1"/>
    </location>
</feature>
<dbReference type="InterPro" id="IPR055298">
    <property type="entry name" value="AtLOH3-like"/>
</dbReference>
<reference evidence="1 2" key="1">
    <citation type="submission" date="2019-08" db="EMBL/GenBank/DDBJ databases">
        <title>Whole genome of Aphis craccivora.</title>
        <authorList>
            <person name="Voronova N.V."/>
            <person name="Shulinski R.S."/>
            <person name="Bandarenka Y.V."/>
            <person name="Zhorov D.G."/>
            <person name="Warner D."/>
        </authorList>
    </citation>
    <scope>NUCLEOTIDE SEQUENCE [LARGE SCALE GENOMIC DNA]</scope>
    <source>
        <strain evidence="1">180601</strain>
        <tissue evidence="1">Whole Body</tissue>
    </source>
</reference>
<dbReference type="PANTHER" id="PTHR11697">
    <property type="entry name" value="GENERAL TRANSCRIPTION FACTOR 2-RELATED ZINC FINGER PROTEIN"/>
    <property type="match status" value="1"/>
</dbReference>
<dbReference type="OrthoDB" id="6618487at2759"/>
<keyword evidence="2" id="KW-1185">Reference proteome</keyword>
<dbReference type="PANTHER" id="PTHR11697:SF230">
    <property type="entry name" value="ZINC FINGER, MYM DOMAIN CONTAINING 1"/>
    <property type="match status" value="1"/>
</dbReference>
<name>A0A6G0Y2C0_APHCR</name>
<dbReference type="Proteomes" id="UP000478052">
    <property type="component" value="Unassembled WGS sequence"/>
</dbReference>
<sequence length="453" mass="52055">FLMNGQTRYELFVRAQKDKQIPVIHLERLVETRWAYWYKSIQKVNMRFTEILEVLLILSHQGDQTARAVGILSEISNISFIKTSHAMEILLQTIHCASVELQGASIIQSSADKIYNSAKLVAEKNEIIYENSLRNRRPVRLNKNLQDFFIQSTIGQGTFENNNNTSIENNLPLSDIKIIFYTVIDRFLNELNNRFSNPSNEIILTCNIFSSSSIDYFNLKSPHLVTFIDHYKHFKINYENLQSEFPFAKNLINHANIDRDDGIHDLYSISKILNQLPNAFQETLKIINILMTFAFKTHLRLTMRNERLSDLLVVAVESDVSDNAVGRVNHDSNLVSNVIDSIITGGNIRPSKVIRLGIYDKNNPRPIKALFSTPADVFEILKSKRKLLSLQLPSTIGISTDRTLYQRNYMKKLRDELESRRTNGEIDLIIKYIRGTPTIATKDNRSNARAGNF</sequence>
<protein>
    <submittedName>
        <fullName evidence="1">Zinc finger MYM-type protein 1-like</fullName>
    </submittedName>
</protein>
<proteinExistence type="predicted"/>
<evidence type="ECO:0000313" key="2">
    <source>
        <dbReference type="Proteomes" id="UP000478052"/>
    </source>
</evidence>
<dbReference type="AlphaFoldDB" id="A0A6G0Y2C0"/>
<evidence type="ECO:0000313" key="1">
    <source>
        <dbReference type="EMBL" id="KAF0747789.1"/>
    </source>
</evidence>
<comment type="caution">
    <text evidence="1">The sequence shown here is derived from an EMBL/GenBank/DDBJ whole genome shotgun (WGS) entry which is preliminary data.</text>
</comment>